<dbReference type="InterPro" id="IPR003772">
    <property type="entry name" value="YceD"/>
</dbReference>
<sequence>MDKIRNYDIAFVGLKNGKHEFDFEITQAFFELFDTEKEFTAPKLNIKVFLEKHSTFLEFNIQTLGTINLECDITGEEFSYPIDENINILVKFGEDYDDSNEEVITIPHQDYAFNIAQLIYESVMLAVPMKKISPNLSDKDFELLEKFSPTAQNDKEEPEGEIDPRWEALRKLKN</sequence>
<name>A0A6P1QVU5_9FLAO</name>
<accession>A0A6P1QVU5</accession>
<keyword evidence="2" id="KW-1185">Reference proteome</keyword>
<dbReference type="Pfam" id="PF02620">
    <property type="entry name" value="YceD"/>
    <property type="match status" value="1"/>
</dbReference>
<protein>
    <submittedName>
        <fullName evidence="1">DUF177 domain-containing protein</fullName>
    </submittedName>
</protein>
<dbReference type="RefSeq" id="WP_120488433.1">
    <property type="nucleotide sequence ID" value="NZ_CP029149.1"/>
</dbReference>
<evidence type="ECO:0000313" key="1">
    <source>
        <dbReference type="EMBL" id="QHN64951.1"/>
    </source>
</evidence>
<reference evidence="1 2" key="1">
    <citation type="submission" date="2018-04" db="EMBL/GenBank/DDBJ databases">
        <title>Characteristic and Complete Genome Sequencing of A Novel Member of Infective Endocarditis Causative Bacteria: Bergeyella cardium QL-PH.</title>
        <authorList>
            <person name="Pan H."/>
            <person name="Sun E."/>
            <person name="Zhang Y."/>
        </authorList>
    </citation>
    <scope>NUCLEOTIDE SEQUENCE [LARGE SCALE GENOMIC DNA]</scope>
    <source>
        <strain evidence="1 2">HPQL</strain>
    </source>
</reference>
<dbReference type="OrthoDB" id="1524821at2"/>
<dbReference type="AlphaFoldDB" id="A0A6P1QVU5"/>
<organism evidence="1 2">
    <name type="scientific">Bergeyella cardium</name>
    <dbReference type="NCBI Taxonomy" id="1585976"/>
    <lineage>
        <taxon>Bacteria</taxon>
        <taxon>Pseudomonadati</taxon>
        <taxon>Bacteroidota</taxon>
        <taxon>Flavobacteriia</taxon>
        <taxon>Flavobacteriales</taxon>
        <taxon>Weeksellaceae</taxon>
        <taxon>Bergeyella</taxon>
    </lineage>
</organism>
<dbReference type="KEGG" id="bcad:DBX24_03085"/>
<dbReference type="EMBL" id="CP029149">
    <property type="protein sequence ID" value="QHN64951.1"/>
    <property type="molecule type" value="Genomic_DNA"/>
</dbReference>
<evidence type="ECO:0000313" key="2">
    <source>
        <dbReference type="Proteomes" id="UP000464318"/>
    </source>
</evidence>
<gene>
    <name evidence="1" type="ORF">DBX24_03085</name>
</gene>
<proteinExistence type="predicted"/>
<dbReference type="Proteomes" id="UP000464318">
    <property type="component" value="Chromosome"/>
</dbReference>